<evidence type="ECO:0000256" key="2">
    <source>
        <dbReference type="ARBA" id="ARBA00022670"/>
    </source>
</evidence>
<dbReference type="InterPro" id="IPR013087">
    <property type="entry name" value="Znf_C2H2_type"/>
</dbReference>
<dbReference type="SUPFAM" id="SSF52129">
    <property type="entry name" value="Caspase-like"/>
    <property type="match status" value="1"/>
</dbReference>
<protein>
    <submittedName>
        <fullName evidence="9">Cell death protein 3</fullName>
    </submittedName>
</protein>
<reference evidence="9" key="1">
    <citation type="submission" date="2020-07" db="EMBL/GenBank/DDBJ databases">
        <title>The High-quality genome of the commercially important snow crab, Chionoecetes opilio.</title>
        <authorList>
            <person name="Jeong J.-H."/>
            <person name="Ryu S."/>
        </authorList>
    </citation>
    <scope>NUCLEOTIDE SEQUENCE</scope>
    <source>
        <strain evidence="9">MADBK_172401_WGS</strain>
        <tissue evidence="9">Digestive gland</tissue>
    </source>
</reference>
<dbReference type="InterPro" id="IPR011600">
    <property type="entry name" value="Pept_C14_caspase"/>
</dbReference>
<evidence type="ECO:0000259" key="8">
    <source>
        <dbReference type="PROSITE" id="PS50208"/>
    </source>
</evidence>
<keyword evidence="3" id="KW-0053">Apoptosis</keyword>
<feature type="domain" description="Caspase family p20" evidence="8">
    <location>
        <begin position="239"/>
        <end position="368"/>
    </location>
</feature>
<dbReference type="EMBL" id="JACEEZ010014995">
    <property type="protein sequence ID" value="KAG0719145.1"/>
    <property type="molecule type" value="Genomic_DNA"/>
</dbReference>
<evidence type="ECO:0000259" key="7">
    <source>
        <dbReference type="PROSITE" id="PS50207"/>
    </source>
</evidence>
<dbReference type="InterPro" id="IPR029030">
    <property type="entry name" value="Caspase-like_dom_sf"/>
</dbReference>
<sequence length="489" mass="55381">MFAHKFIEMIQRALDTGVIKEHQEPGNPRSYLCVVCDKTLPEPKPHLKGKDHINNFVWDILKRPSPSKQSLDALGLPDVPDTPGTPEAAPSQPSAPCQYRTLNAFEGWPPTNLIFANTPYFVCLQQLGSDMGASALHHDWVDKPGCDPEVERALQTGVVVRCPDDKSFKCQSCEKEVNGITPLLQHLKSKKHLKTSFRPPLQWLSHLQVDWSWTFPWTVVPASQPHTHDDVVYRNHSTPRGLVLIFNFLFTGHPQHQRYGATRDSFNLTTLFTRMGYKVELHEDLTKTEMKTALQTTQNSRTLYEVDSLIVFVLSHGESDSNFCTNTRNLNEGCMSVDEVRYYFTDTHCPALKDKPKLFFLNFCRGKLTESQILFDGMPVGQVAPRDMVTVYASITKFRAPRHPQLGTVFVQVVCEVLAVHAHCKELQDLHIKMGKLMETCKGATPEIQSYVFKKFYFNPGDNSPGTSQRVPQYDTYAWTKTSLAAPKA</sequence>
<proteinExistence type="inferred from homology"/>
<dbReference type="PANTHER" id="PTHR47901:SF8">
    <property type="entry name" value="CASPASE-3"/>
    <property type="match status" value="1"/>
</dbReference>
<evidence type="ECO:0000256" key="3">
    <source>
        <dbReference type="ARBA" id="ARBA00022703"/>
    </source>
</evidence>
<organism evidence="9 10">
    <name type="scientific">Chionoecetes opilio</name>
    <name type="common">Atlantic snow crab</name>
    <name type="synonym">Cancer opilio</name>
    <dbReference type="NCBI Taxonomy" id="41210"/>
    <lineage>
        <taxon>Eukaryota</taxon>
        <taxon>Metazoa</taxon>
        <taxon>Ecdysozoa</taxon>
        <taxon>Arthropoda</taxon>
        <taxon>Crustacea</taxon>
        <taxon>Multicrustacea</taxon>
        <taxon>Malacostraca</taxon>
        <taxon>Eumalacostraca</taxon>
        <taxon>Eucarida</taxon>
        <taxon>Decapoda</taxon>
        <taxon>Pleocyemata</taxon>
        <taxon>Brachyura</taxon>
        <taxon>Eubrachyura</taxon>
        <taxon>Majoidea</taxon>
        <taxon>Majidae</taxon>
        <taxon>Chionoecetes</taxon>
    </lineage>
</organism>
<keyword evidence="2" id="KW-0645">Protease</keyword>
<dbReference type="GO" id="GO:0004197">
    <property type="term" value="F:cysteine-type endopeptidase activity"/>
    <property type="evidence" value="ECO:0007669"/>
    <property type="project" value="InterPro"/>
</dbReference>
<name>A0A8J5CSC4_CHIOP</name>
<evidence type="ECO:0000256" key="4">
    <source>
        <dbReference type="ARBA" id="ARBA00022801"/>
    </source>
</evidence>
<dbReference type="PROSITE" id="PS00028">
    <property type="entry name" value="ZINC_FINGER_C2H2_1"/>
    <property type="match status" value="1"/>
</dbReference>
<keyword evidence="4" id="KW-0378">Hydrolase</keyword>
<dbReference type="InterPro" id="IPR015917">
    <property type="entry name" value="Pept_C14A"/>
</dbReference>
<evidence type="ECO:0000313" key="10">
    <source>
        <dbReference type="Proteomes" id="UP000770661"/>
    </source>
</evidence>
<dbReference type="PROSITE" id="PS50207">
    <property type="entry name" value="CASPASE_P10"/>
    <property type="match status" value="1"/>
</dbReference>
<dbReference type="PANTHER" id="PTHR47901">
    <property type="entry name" value="CASPASE RECRUITMENT DOMAIN-CONTAINING PROTEIN 18"/>
    <property type="match status" value="1"/>
</dbReference>
<gene>
    <name evidence="9" type="primary">ced-3</name>
    <name evidence="9" type="ORF">GWK47_051098</name>
</gene>
<dbReference type="InterPro" id="IPR001309">
    <property type="entry name" value="Pept_C14_p20"/>
</dbReference>
<dbReference type="Gene3D" id="3.40.50.1460">
    <property type="match status" value="1"/>
</dbReference>
<dbReference type="OrthoDB" id="6097640at2759"/>
<dbReference type="InterPro" id="IPR036236">
    <property type="entry name" value="Znf_C2H2_sf"/>
</dbReference>
<comment type="similarity">
    <text evidence="1 5">Belongs to the peptidase C14A family.</text>
</comment>
<keyword evidence="10" id="KW-1185">Reference proteome</keyword>
<dbReference type="GO" id="GO:0006508">
    <property type="term" value="P:proteolysis"/>
    <property type="evidence" value="ECO:0007669"/>
    <property type="project" value="UniProtKB-KW"/>
</dbReference>
<dbReference type="PROSITE" id="PS50208">
    <property type="entry name" value="CASPASE_P20"/>
    <property type="match status" value="1"/>
</dbReference>
<evidence type="ECO:0000256" key="1">
    <source>
        <dbReference type="ARBA" id="ARBA00010134"/>
    </source>
</evidence>
<feature type="domain" description="Caspase family p10" evidence="7">
    <location>
        <begin position="387"/>
        <end position="460"/>
    </location>
</feature>
<dbReference type="GO" id="GO:0006915">
    <property type="term" value="P:apoptotic process"/>
    <property type="evidence" value="ECO:0007669"/>
    <property type="project" value="UniProtKB-KW"/>
</dbReference>
<dbReference type="PRINTS" id="PR00376">
    <property type="entry name" value="IL1BCENZYME"/>
</dbReference>
<comment type="caution">
    <text evidence="9">The sequence shown here is derived from an EMBL/GenBank/DDBJ whole genome shotgun (WGS) entry which is preliminary data.</text>
</comment>
<dbReference type="Pfam" id="PF00656">
    <property type="entry name" value="Peptidase_C14"/>
    <property type="match status" value="1"/>
</dbReference>
<dbReference type="InterPro" id="IPR002138">
    <property type="entry name" value="Pept_C14_p10"/>
</dbReference>
<dbReference type="SMART" id="SM00115">
    <property type="entry name" value="CASc"/>
    <property type="match status" value="1"/>
</dbReference>
<dbReference type="Proteomes" id="UP000770661">
    <property type="component" value="Unassembled WGS sequence"/>
</dbReference>
<feature type="region of interest" description="Disordered" evidence="6">
    <location>
        <begin position="69"/>
        <end position="95"/>
    </location>
</feature>
<evidence type="ECO:0000313" key="9">
    <source>
        <dbReference type="EMBL" id="KAG0719145.1"/>
    </source>
</evidence>
<accession>A0A8J5CSC4</accession>
<evidence type="ECO:0000256" key="5">
    <source>
        <dbReference type="RuleBase" id="RU003971"/>
    </source>
</evidence>
<evidence type="ECO:0000256" key="6">
    <source>
        <dbReference type="SAM" id="MobiDB-lite"/>
    </source>
</evidence>
<dbReference type="InterPro" id="IPR002398">
    <property type="entry name" value="Pept_C14"/>
</dbReference>
<dbReference type="AlphaFoldDB" id="A0A8J5CSC4"/>
<dbReference type="SUPFAM" id="SSF57667">
    <property type="entry name" value="beta-beta-alpha zinc fingers"/>
    <property type="match status" value="1"/>
</dbReference>